<keyword evidence="3" id="KW-1185">Reference proteome</keyword>
<dbReference type="Proteomes" id="UP000694044">
    <property type="component" value="Unassembled WGS sequence"/>
</dbReference>
<feature type="compositionally biased region" description="Low complexity" evidence="1">
    <location>
        <begin position="568"/>
        <end position="577"/>
    </location>
</feature>
<feature type="compositionally biased region" description="Acidic residues" evidence="1">
    <location>
        <begin position="543"/>
        <end position="555"/>
    </location>
</feature>
<proteinExistence type="predicted"/>
<protein>
    <submittedName>
        <fullName evidence="2">Uncharacterized protein</fullName>
    </submittedName>
</protein>
<evidence type="ECO:0000313" key="3">
    <source>
        <dbReference type="Proteomes" id="UP000694044"/>
    </source>
</evidence>
<sequence>MNEEDEFGMSKMTRDADPMEQEAKSAVKDHPDFNFLDADEIHAAVTSEDKRAVPLWMTHMPVEKDPSQWTILEVQIRPDRSWEVVKELIATVCIGKGLLVTEEHANSVLFRKKMTQESVAHGMANSATFLNVYVHIGVSPSKLRVVDICTLVSDENKLLGGMVSTGRNALWAAQDHNQPHKYTLDQLLGALQSTLLSQCLSLSHLYMSTPENSMDSAENAELDEGYVADLKRAFSSEMKATMRDLCIPLETYAYDQEFACALLIGLLEPSLKRYEIKLTDAPTDGRGAEGDTGVAIARVEALSINEDNSVLKEEKVPSSHEPEAIKASPSTDQAASTEARKIYGEVISELVQNLWRACKEDCEVRLRAKIEEKQQQVTARVDAVQGLRTRAIRAIMEADGAQVSSLNQCPADERSNVLLYEASCMVNGIPVTLHVTYGNLIYRTMVPVFAHTTVVPFEDVVNVAQTTSFGIQVVSVELDSSKHAKGVTIAMGLEVDLLYQLLHELFSMHQKEIRANIAVGVLPPLQQQETEKNPAELKKILGSEEEELKEDDESPATDSVPPAKADSDSVVASVTSE</sequence>
<dbReference type="OrthoDB" id="63696at2759"/>
<evidence type="ECO:0000313" key="2">
    <source>
        <dbReference type="EMBL" id="KAG7393567.1"/>
    </source>
</evidence>
<feature type="region of interest" description="Disordered" evidence="1">
    <location>
        <begin position="1"/>
        <end position="25"/>
    </location>
</feature>
<evidence type="ECO:0000256" key="1">
    <source>
        <dbReference type="SAM" id="MobiDB-lite"/>
    </source>
</evidence>
<dbReference type="EMBL" id="JAGDFM010000003">
    <property type="protein sequence ID" value="KAG7393567.1"/>
    <property type="molecule type" value="Genomic_DNA"/>
</dbReference>
<feature type="region of interest" description="Disordered" evidence="1">
    <location>
        <begin position="310"/>
        <end position="333"/>
    </location>
</feature>
<accession>A0A8T1WI65</accession>
<name>A0A8T1WI65_9STRA</name>
<comment type="caution">
    <text evidence="2">The sequence shown here is derived from an EMBL/GenBank/DDBJ whole genome shotgun (WGS) entry which is preliminary data.</text>
</comment>
<feature type="region of interest" description="Disordered" evidence="1">
    <location>
        <begin position="542"/>
        <end position="577"/>
    </location>
</feature>
<organism evidence="2 3">
    <name type="scientific">Phytophthora pseudosyringae</name>
    <dbReference type="NCBI Taxonomy" id="221518"/>
    <lineage>
        <taxon>Eukaryota</taxon>
        <taxon>Sar</taxon>
        <taxon>Stramenopiles</taxon>
        <taxon>Oomycota</taxon>
        <taxon>Peronosporomycetes</taxon>
        <taxon>Peronosporales</taxon>
        <taxon>Peronosporaceae</taxon>
        <taxon>Phytophthora</taxon>
    </lineage>
</organism>
<reference evidence="2" key="1">
    <citation type="submission" date="2021-02" db="EMBL/GenBank/DDBJ databases">
        <authorList>
            <person name="Palmer J.M."/>
        </authorList>
    </citation>
    <scope>NUCLEOTIDE SEQUENCE</scope>
    <source>
        <strain evidence="2">SCRP734</strain>
    </source>
</reference>
<gene>
    <name evidence="2" type="ORF">PHYPSEUDO_007404</name>
</gene>
<feature type="compositionally biased region" description="Basic and acidic residues" evidence="1">
    <location>
        <begin position="310"/>
        <end position="324"/>
    </location>
</feature>
<dbReference type="AlphaFoldDB" id="A0A8T1WI65"/>
<feature type="compositionally biased region" description="Basic and acidic residues" evidence="1">
    <location>
        <begin position="12"/>
        <end position="25"/>
    </location>
</feature>